<feature type="transmembrane region" description="Helical" evidence="20">
    <location>
        <begin position="840"/>
        <end position="867"/>
    </location>
</feature>
<keyword evidence="13" id="KW-1071">Ligand-gated ion channel</keyword>
<dbReference type="GO" id="GO:0045211">
    <property type="term" value="C:postsynaptic membrane"/>
    <property type="evidence" value="ECO:0007669"/>
    <property type="project" value="UniProtKB-SubCell"/>
</dbReference>
<keyword evidence="10" id="KW-0675">Receptor</keyword>
<evidence type="ECO:0000256" key="9">
    <source>
        <dbReference type="ARBA" id="ARBA00023136"/>
    </source>
</evidence>
<dbReference type="PRINTS" id="PR00177">
    <property type="entry name" value="NMDARECEPTOR"/>
</dbReference>
<dbReference type="AlphaFoldDB" id="A0A813QM55"/>
<dbReference type="FunFam" id="3.40.190.10:FF:000060">
    <property type="entry name" value="Glutamate receptor ionotropic, kainate 1"/>
    <property type="match status" value="1"/>
</dbReference>
<evidence type="ECO:0000256" key="1">
    <source>
        <dbReference type="ARBA" id="ARBA00008685"/>
    </source>
</evidence>
<dbReference type="GO" id="GO:0022824">
    <property type="term" value="F:transmitter-gated monoatomic ion channel activity"/>
    <property type="evidence" value="ECO:0007669"/>
    <property type="project" value="UniProtKB-ARBA"/>
</dbReference>
<evidence type="ECO:0000256" key="5">
    <source>
        <dbReference type="ARBA" id="ARBA00022729"/>
    </source>
</evidence>
<evidence type="ECO:0000256" key="2">
    <source>
        <dbReference type="ARBA" id="ARBA00022448"/>
    </source>
</evidence>
<dbReference type="FunFam" id="1.10.287.70:FF:000064">
    <property type="entry name" value="Glutamate receptor ionotropic, kainate"/>
    <property type="match status" value="1"/>
</dbReference>
<keyword evidence="19" id="KW-1015">Disulfide bond</keyword>
<feature type="site" description="Crucial to convey clamshell closure to channel opening" evidence="18">
    <location>
        <position position="683"/>
    </location>
</feature>
<feature type="binding site" evidence="17">
    <location>
        <position position="538"/>
    </location>
    <ligand>
        <name>L-glutamate</name>
        <dbReference type="ChEBI" id="CHEBI:29985"/>
    </ligand>
</feature>
<feature type="binding site" evidence="17">
    <location>
        <position position="705"/>
    </location>
    <ligand>
        <name>L-glutamate</name>
        <dbReference type="ChEBI" id="CHEBI:29985"/>
    </ligand>
</feature>
<dbReference type="SUPFAM" id="SSF81324">
    <property type="entry name" value="Voltage-gated potassium channels"/>
    <property type="match status" value="1"/>
</dbReference>
<feature type="binding site" evidence="17">
    <location>
        <position position="704"/>
    </location>
    <ligand>
        <name>L-glutamate</name>
        <dbReference type="ChEBI" id="CHEBI:29985"/>
    </ligand>
</feature>
<evidence type="ECO:0000256" key="17">
    <source>
        <dbReference type="PIRSR" id="PIRSR601508-1"/>
    </source>
</evidence>
<dbReference type="InterPro" id="IPR019594">
    <property type="entry name" value="Glu/Gly-bd"/>
</dbReference>
<dbReference type="InterPro" id="IPR028082">
    <property type="entry name" value="Peripla_BP_I"/>
</dbReference>
<evidence type="ECO:0000256" key="11">
    <source>
        <dbReference type="ARBA" id="ARBA00023180"/>
    </source>
</evidence>
<keyword evidence="4 20" id="KW-0812">Transmembrane</keyword>
<feature type="domain" description="Ionotropic glutamate receptor C-terminal" evidence="21">
    <location>
        <begin position="447"/>
        <end position="815"/>
    </location>
</feature>
<evidence type="ECO:0000256" key="18">
    <source>
        <dbReference type="PIRSR" id="PIRSR601508-2"/>
    </source>
</evidence>
<dbReference type="Pfam" id="PF00060">
    <property type="entry name" value="Lig_chan"/>
    <property type="match status" value="1"/>
</dbReference>
<dbReference type="Gene3D" id="3.40.50.2300">
    <property type="match status" value="2"/>
</dbReference>
<evidence type="ECO:0000313" key="24">
    <source>
        <dbReference type="Proteomes" id="UP000663879"/>
    </source>
</evidence>
<name>A0A813QM55_9BILA</name>
<keyword evidence="5" id="KW-0732">Signal</keyword>
<evidence type="ECO:0000256" key="10">
    <source>
        <dbReference type="ARBA" id="ARBA00023170"/>
    </source>
</evidence>
<dbReference type="Pfam" id="PF01094">
    <property type="entry name" value="ANF_receptor"/>
    <property type="match status" value="1"/>
</dbReference>
<proteinExistence type="inferred from homology"/>
<evidence type="ECO:0000256" key="12">
    <source>
        <dbReference type="ARBA" id="ARBA00023257"/>
    </source>
</evidence>
<gene>
    <name evidence="23" type="ORF">OXX778_LOCUS4873</name>
</gene>
<evidence type="ECO:0000256" key="13">
    <source>
        <dbReference type="ARBA" id="ARBA00023286"/>
    </source>
</evidence>
<evidence type="ECO:0000256" key="8">
    <source>
        <dbReference type="ARBA" id="ARBA00023065"/>
    </source>
</evidence>
<feature type="binding site" evidence="17">
    <location>
        <position position="533"/>
    </location>
    <ligand>
        <name>L-glutamate</name>
        <dbReference type="ChEBI" id="CHEBI:29985"/>
    </ligand>
</feature>
<dbReference type="GO" id="GO:0007166">
    <property type="term" value="P:cell surface receptor signaling pathway"/>
    <property type="evidence" value="ECO:0007669"/>
    <property type="project" value="UniProtKB-ARBA"/>
</dbReference>
<evidence type="ECO:0000256" key="15">
    <source>
        <dbReference type="ARBA" id="ARBA00034104"/>
    </source>
</evidence>
<dbReference type="GO" id="GO:0034702">
    <property type="term" value="C:monoatomic ion channel complex"/>
    <property type="evidence" value="ECO:0007669"/>
    <property type="project" value="UniProtKB-ARBA"/>
</dbReference>
<evidence type="ECO:0000256" key="7">
    <source>
        <dbReference type="ARBA" id="ARBA00023018"/>
    </source>
</evidence>
<dbReference type="PANTHER" id="PTHR18966">
    <property type="entry name" value="IONOTROPIC GLUTAMATE RECEPTOR"/>
    <property type="match status" value="1"/>
</dbReference>
<dbReference type="SUPFAM" id="SSF53850">
    <property type="entry name" value="Periplasmic binding protein-like II"/>
    <property type="match status" value="1"/>
</dbReference>
<sequence>MKYWNHSIRYFLAVTYIVSFALARREQKIFKISVFYDDSFENIEDLISYSVDSVNRVFRQSRFQFEYSAFKVEKTKTFKLTKKFCQDIEDGRLAILAIGDNSAYRLIDSIANSLNIPYIEIKWNSLDEEYTLISMLMQKNQDESLPKTNKVNIHPPANKLMKAIIDIIDKFKWESVTILFQESSGLSRLEDLIKLPRNSTSTNEFHNQNILSNKLRVHVKKLSSDVSLWPVLIHDAKLSGSSHIIVDLSTKYLNKFIQLAEDTGLMTTYFHYLFTSLDISIFEHTPSANVTAFQVFEPGDALLRNIFAEYNLKNMVSHKPMFKYMPSIAVFIHDAFMLIGKTIEQKNLFEMIPESPKASCETETPWNFGQKFMEYLKKTKFVGLSGNIEFDRATGYRTNLTLSIIDKNKSGVELVGFWRDKNTSNPVDIVRSYAKEKDRIMDKLNRNLIVTTKIEAPYVMIKTPKNNQTLEGNDKYQGYCVDLLVKISKICGFNYTIRPVADGVHGTLVDGKWNGIINELIEKKADIAVAGLTITFQREQAIDFTKPFLNLGISILYKRQQKIDPNIFSFLSPLSIEIWLYIIAAYLIVSILLFVLSRFSPYEWKNPYPCKKESELVENQFTLANSLWFTIGSLMKQGSDINPKSFSARILTGAWWFFALIMISSYTANLAAFLTTKRLSSPIEDVEGLSKQSEIKYGCLNGGSTQQFFRESKIHTYERMWNFMNSMPDVFVKSTEEGIERVKKGGFAYLLESTTNDFLRQRDCELMQVGGLIDTKGYGIGTPPGSPWRDQISNAILQLQEKGDLQELYIKWWEKEGKDPNHKCEKFDDKKKDSASELSLANVGGIFVVLSVGLILSFLVAILEFYWKTRQHPKEKGNLKRKFMNDLKFAAFKHKPVKRSSLVKMLDLNNEIKLVALEDKESQRKRHLSSFGHKESKIRLLAEQPAHMKFSNSVNFDRLQSSNKTKAKKSKSFLVQNGNINGVNLESQQLPSLYVRQSRYDKRNTNKQMCYYYNRMDLSYKSDYEDDISTNIENEKFEF</sequence>
<evidence type="ECO:0000256" key="4">
    <source>
        <dbReference type="ARBA" id="ARBA00022692"/>
    </source>
</evidence>
<keyword evidence="9 20" id="KW-0472">Membrane</keyword>
<dbReference type="SMART" id="SM00079">
    <property type="entry name" value="PBPe"/>
    <property type="match status" value="1"/>
</dbReference>
<comment type="similarity">
    <text evidence="1">Belongs to the glutamate-gated ion channel (TC 1.A.10.1) family.</text>
</comment>
<dbReference type="GO" id="GO:0004888">
    <property type="term" value="F:transmembrane signaling receptor activity"/>
    <property type="evidence" value="ECO:0007669"/>
    <property type="project" value="UniProtKB-ARBA"/>
</dbReference>
<evidence type="ECO:0000259" key="22">
    <source>
        <dbReference type="SMART" id="SM00918"/>
    </source>
</evidence>
<evidence type="ECO:0000256" key="14">
    <source>
        <dbReference type="ARBA" id="ARBA00023303"/>
    </source>
</evidence>
<evidence type="ECO:0000256" key="19">
    <source>
        <dbReference type="PIRSR" id="PIRSR601508-3"/>
    </source>
</evidence>
<dbReference type="InterPro" id="IPR001828">
    <property type="entry name" value="ANF_lig-bd_rcpt"/>
</dbReference>
<comment type="caution">
    <text evidence="23">The sequence shown here is derived from an EMBL/GenBank/DDBJ whole genome shotgun (WGS) entry which is preliminary data.</text>
</comment>
<accession>A0A813QM55</accession>
<protein>
    <recommendedName>
        <fullName evidence="16">Glutamate receptor 1</fullName>
    </recommendedName>
</protein>
<keyword evidence="3" id="KW-1003">Cell membrane</keyword>
<keyword evidence="24" id="KW-1185">Reference proteome</keyword>
<evidence type="ECO:0000256" key="20">
    <source>
        <dbReference type="SAM" id="Phobius"/>
    </source>
</evidence>
<evidence type="ECO:0000259" key="21">
    <source>
        <dbReference type="SMART" id="SM00079"/>
    </source>
</evidence>
<dbReference type="InterPro" id="IPR001320">
    <property type="entry name" value="Iontro_rcpt_C"/>
</dbReference>
<comment type="subcellular location">
    <subcellularLocation>
        <location evidence="15">Postsynaptic cell membrane</location>
        <topology evidence="15">Multi-pass membrane protein</topology>
    </subcellularLocation>
</comment>
<evidence type="ECO:0000313" key="23">
    <source>
        <dbReference type="EMBL" id="CAF0769509.1"/>
    </source>
</evidence>
<keyword evidence="6 20" id="KW-1133">Transmembrane helix</keyword>
<dbReference type="FunFam" id="3.40.190.10:FF:000001">
    <property type="entry name" value="Glutamate receptor ionotropic, kainate 2"/>
    <property type="match status" value="1"/>
</dbReference>
<keyword evidence="8" id="KW-0406">Ion transport</keyword>
<dbReference type="SUPFAM" id="SSF53822">
    <property type="entry name" value="Periplasmic binding protein-like I"/>
    <property type="match status" value="1"/>
</dbReference>
<dbReference type="OrthoDB" id="5984008at2759"/>
<feature type="disulfide bond" evidence="19">
    <location>
        <begin position="764"/>
        <end position="824"/>
    </location>
</feature>
<dbReference type="InterPro" id="IPR015683">
    <property type="entry name" value="Ionotropic_Glu_rcpt"/>
</dbReference>
<evidence type="ECO:0000256" key="16">
    <source>
        <dbReference type="ARBA" id="ARBA00072754"/>
    </source>
</evidence>
<keyword evidence="7" id="KW-0770">Synapse</keyword>
<dbReference type="InterPro" id="IPR001508">
    <property type="entry name" value="Iono_Glu_rcpt_met"/>
</dbReference>
<feature type="binding site" evidence="17">
    <location>
        <position position="752"/>
    </location>
    <ligand>
        <name>L-glutamate</name>
        <dbReference type="ChEBI" id="CHEBI:29985"/>
    </ligand>
</feature>
<dbReference type="Gene3D" id="3.40.190.10">
    <property type="entry name" value="Periplasmic binding protein-like II"/>
    <property type="match status" value="2"/>
</dbReference>
<feature type="site" description="Interaction with the cone snail toxin Con-ikot-ikot" evidence="18">
    <location>
        <position position="710"/>
    </location>
</feature>
<keyword evidence="2" id="KW-0813">Transport</keyword>
<keyword evidence="11" id="KW-0325">Glycoprotein</keyword>
<organism evidence="23 24">
    <name type="scientific">Brachionus calyciflorus</name>
    <dbReference type="NCBI Taxonomy" id="104777"/>
    <lineage>
        <taxon>Eukaryota</taxon>
        <taxon>Metazoa</taxon>
        <taxon>Spiralia</taxon>
        <taxon>Gnathifera</taxon>
        <taxon>Rotifera</taxon>
        <taxon>Eurotatoria</taxon>
        <taxon>Monogononta</taxon>
        <taxon>Pseudotrocha</taxon>
        <taxon>Ploima</taxon>
        <taxon>Brachionidae</taxon>
        <taxon>Brachionus</taxon>
    </lineage>
</organism>
<dbReference type="Gene3D" id="1.10.287.70">
    <property type="match status" value="1"/>
</dbReference>
<feature type="transmembrane region" description="Helical" evidence="20">
    <location>
        <begin position="655"/>
        <end position="674"/>
    </location>
</feature>
<keyword evidence="12" id="KW-0628">Postsynaptic cell membrane</keyword>
<evidence type="ECO:0000256" key="6">
    <source>
        <dbReference type="ARBA" id="ARBA00022989"/>
    </source>
</evidence>
<evidence type="ECO:0000256" key="3">
    <source>
        <dbReference type="ARBA" id="ARBA00022475"/>
    </source>
</evidence>
<feature type="transmembrane region" description="Helical" evidence="20">
    <location>
        <begin position="578"/>
        <end position="596"/>
    </location>
</feature>
<dbReference type="Pfam" id="PF10613">
    <property type="entry name" value="Lig_chan-Glu_bd"/>
    <property type="match status" value="1"/>
</dbReference>
<dbReference type="EMBL" id="CAJNOC010000504">
    <property type="protein sequence ID" value="CAF0769509.1"/>
    <property type="molecule type" value="Genomic_DNA"/>
</dbReference>
<reference evidence="23" key="1">
    <citation type="submission" date="2021-02" db="EMBL/GenBank/DDBJ databases">
        <authorList>
            <person name="Nowell W R."/>
        </authorList>
    </citation>
    <scope>NUCLEOTIDE SEQUENCE</scope>
    <source>
        <strain evidence="23">Ploen Becks lab</strain>
    </source>
</reference>
<keyword evidence="14" id="KW-0407">Ion channel</keyword>
<feature type="domain" description="Ionotropic glutamate receptor L-glutamate and glycine-binding" evidence="22">
    <location>
        <begin position="457"/>
        <end position="522"/>
    </location>
</feature>
<dbReference type="SMART" id="SM00918">
    <property type="entry name" value="Lig_chan-Glu_bd"/>
    <property type="match status" value="1"/>
</dbReference>
<dbReference type="Proteomes" id="UP000663879">
    <property type="component" value="Unassembled WGS sequence"/>
</dbReference>